<feature type="transmembrane region" description="Helical" evidence="6">
    <location>
        <begin position="722"/>
        <end position="748"/>
    </location>
</feature>
<evidence type="ECO:0000256" key="2">
    <source>
        <dbReference type="ARBA" id="ARBA00022475"/>
    </source>
</evidence>
<feature type="transmembrane region" description="Helical" evidence="6">
    <location>
        <begin position="484"/>
        <end position="505"/>
    </location>
</feature>
<dbReference type="RefSeq" id="WP_380097104.1">
    <property type="nucleotide sequence ID" value="NZ_JBHRYD010000010.1"/>
</dbReference>
<keyword evidence="4 6" id="KW-1133">Transmembrane helix</keyword>
<evidence type="ECO:0000313" key="10">
    <source>
        <dbReference type="Proteomes" id="UP001595613"/>
    </source>
</evidence>
<dbReference type="InterPro" id="IPR025857">
    <property type="entry name" value="MacB_PCD"/>
</dbReference>
<sequence length="852" mass="88859">MRALSSAARIGLIEMAGGWKRFWLLILCLAVGTALIAGVSAVGGAITKAVDQNAAALMGGDLELIRADRPATEAELRTLEGFGAVAYVVETNVGGQSPDGEAFVDLIAAGPNYPLLGRIETSYAEAADDPYDALAERDGTFGALVDPVMLDQLGLDIGDQISIGGTEFTVRGTLVSLPDGPVRGFRLGLATLVSTEGFAWVSDRTSPLPGLGTNFRYKLSLADHDIEAARSALMAELGDSGWDIRSALDGLGPMLRYYELFTGFLVIVGLGSLLIGGVSVWSVMLAYVIERAGVIAVLRSLGASRSRVMVHFLVQVLTLAVIGVGIGVAIGCAIGLMALPAVGEAIGVPLGAGLDWVAIAIAAGVGLLTAFAFSYLPLVQAQMVSPASLFRARGLGAPPIDWRRLLLSPTLLPLAVAIVLFFLLAVLLTGNALLVGAFAGACLVAAIAFQLGSRLVLAIIRPVMEAPWWPLRQALRSMVGSPQATSAVATAVGLAIVVMVVVQILSINLRNEFLGASVFDAPTLVASDLFPDEAELLNEFALAHDGGIVAAVTTPMLRGRVETIDGRPAATLRAEGPEAAFLLSGEIPMTYRTALPAASRVVEGEWWAPDYAGPPLVSLHQNLRQSLGLRLGDEIGFDLFGDVILARVASFRDYAWQGGIDFLVAFSPGVLETYPSTLLASVSAAPGREEEAERFLAIELPDVKFIAIGATLERITAALGQLSLAVAAVGGVAVSNGLLILIGSLASGRKQREADAVMTKVLGARQRQILGAALLQFCLVASFAALVAAPVGIGTAWLLSAILLNVAFAFDIPGIAWILLGVVAVTAMLGATTLLRVLARRPGSLLREMQST</sequence>
<evidence type="ECO:0000256" key="3">
    <source>
        <dbReference type="ARBA" id="ARBA00022692"/>
    </source>
</evidence>
<dbReference type="PANTHER" id="PTHR30287">
    <property type="entry name" value="MEMBRANE COMPONENT OF PREDICTED ABC SUPERFAMILY METABOLITE UPTAKE TRANSPORTER"/>
    <property type="match status" value="1"/>
</dbReference>
<proteinExistence type="predicted"/>
<evidence type="ECO:0000259" key="8">
    <source>
        <dbReference type="Pfam" id="PF12704"/>
    </source>
</evidence>
<evidence type="ECO:0000259" key="7">
    <source>
        <dbReference type="Pfam" id="PF02687"/>
    </source>
</evidence>
<feature type="transmembrane region" description="Helical" evidence="6">
    <location>
        <begin position="356"/>
        <end position="384"/>
    </location>
</feature>
<accession>A0ABV7X158</accession>
<organism evidence="9 10">
    <name type="scientific">Devosia honganensis</name>
    <dbReference type="NCBI Taxonomy" id="1610527"/>
    <lineage>
        <taxon>Bacteria</taxon>
        <taxon>Pseudomonadati</taxon>
        <taxon>Pseudomonadota</taxon>
        <taxon>Alphaproteobacteria</taxon>
        <taxon>Hyphomicrobiales</taxon>
        <taxon>Devosiaceae</taxon>
        <taxon>Devosia</taxon>
    </lineage>
</organism>
<comment type="subcellular location">
    <subcellularLocation>
        <location evidence="1">Cell membrane</location>
        <topology evidence="1">Multi-pass membrane protein</topology>
    </subcellularLocation>
</comment>
<reference evidence="10" key="1">
    <citation type="journal article" date="2019" name="Int. J. Syst. Evol. Microbiol.">
        <title>The Global Catalogue of Microorganisms (GCM) 10K type strain sequencing project: providing services to taxonomists for standard genome sequencing and annotation.</title>
        <authorList>
            <consortium name="The Broad Institute Genomics Platform"/>
            <consortium name="The Broad Institute Genome Sequencing Center for Infectious Disease"/>
            <person name="Wu L."/>
            <person name="Ma J."/>
        </authorList>
    </citation>
    <scope>NUCLEOTIDE SEQUENCE [LARGE SCALE GENOMIC DNA]</scope>
    <source>
        <strain evidence="10">KCTC 42281</strain>
    </source>
</reference>
<feature type="domain" description="MacB-like periplasmic core" evidence="8">
    <location>
        <begin position="23"/>
        <end position="178"/>
    </location>
</feature>
<feature type="transmembrane region" description="Helical" evidence="6">
    <location>
        <begin position="310"/>
        <end position="336"/>
    </location>
</feature>
<dbReference type="EMBL" id="JBHRYD010000010">
    <property type="protein sequence ID" value="MFC3705315.1"/>
    <property type="molecule type" value="Genomic_DNA"/>
</dbReference>
<dbReference type="InterPro" id="IPR003838">
    <property type="entry name" value="ABC3_permease_C"/>
</dbReference>
<evidence type="ECO:0000256" key="1">
    <source>
        <dbReference type="ARBA" id="ARBA00004651"/>
    </source>
</evidence>
<evidence type="ECO:0000313" key="9">
    <source>
        <dbReference type="EMBL" id="MFC3705315.1"/>
    </source>
</evidence>
<feature type="transmembrane region" description="Helical" evidence="6">
    <location>
        <begin position="769"/>
        <end position="802"/>
    </location>
</feature>
<evidence type="ECO:0000256" key="5">
    <source>
        <dbReference type="ARBA" id="ARBA00023136"/>
    </source>
</evidence>
<feature type="transmembrane region" description="Helical" evidence="6">
    <location>
        <begin position="264"/>
        <end position="289"/>
    </location>
</feature>
<keyword evidence="5 6" id="KW-0472">Membrane</keyword>
<name>A0ABV7X158_9HYPH</name>
<dbReference type="Pfam" id="PF12704">
    <property type="entry name" value="MacB_PCD"/>
    <property type="match status" value="1"/>
</dbReference>
<protein>
    <submittedName>
        <fullName evidence="9">ABC transporter permease</fullName>
    </submittedName>
</protein>
<dbReference type="PANTHER" id="PTHR30287:SF1">
    <property type="entry name" value="INNER MEMBRANE PROTEIN"/>
    <property type="match status" value="1"/>
</dbReference>
<feature type="transmembrane region" description="Helical" evidence="6">
    <location>
        <begin position="814"/>
        <end position="839"/>
    </location>
</feature>
<keyword evidence="3 6" id="KW-0812">Transmembrane</keyword>
<dbReference type="Proteomes" id="UP001595613">
    <property type="component" value="Unassembled WGS sequence"/>
</dbReference>
<feature type="transmembrane region" description="Helical" evidence="6">
    <location>
        <begin position="434"/>
        <end position="463"/>
    </location>
</feature>
<feature type="transmembrane region" description="Helical" evidence="6">
    <location>
        <begin position="405"/>
        <end position="428"/>
    </location>
</feature>
<evidence type="ECO:0000256" key="6">
    <source>
        <dbReference type="SAM" id="Phobius"/>
    </source>
</evidence>
<keyword evidence="10" id="KW-1185">Reference proteome</keyword>
<evidence type="ECO:0000256" key="4">
    <source>
        <dbReference type="ARBA" id="ARBA00022989"/>
    </source>
</evidence>
<gene>
    <name evidence="9" type="ORF">ACFOOL_11155</name>
</gene>
<feature type="domain" description="ABC3 transporter permease C-terminal" evidence="7">
    <location>
        <begin position="267"/>
        <end position="380"/>
    </location>
</feature>
<comment type="caution">
    <text evidence="9">The sequence shown here is derived from an EMBL/GenBank/DDBJ whole genome shotgun (WGS) entry which is preliminary data.</text>
</comment>
<dbReference type="Pfam" id="PF02687">
    <property type="entry name" value="FtsX"/>
    <property type="match status" value="2"/>
</dbReference>
<dbReference type="InterPro" id="IPR038766">
    <property type="entry name" value="Membrane_comp_ABC_pdt"/>
</dbReference>
<feature type="domain" description="ABC3 transporter permease C-terminal" evidence="7">
    <location>
        <begin position="731"/>
        <end position="838"/>
    </location>
</feature>
<keyword evidence="2" id="KW-1003">Cell membrane</keyword>